<evidence type="ECO:0000259" key="2">
    <source>
        <dbReference type="Pfam" id="PF13239"/>
    </source>
</evidence>
<evidence type="ECO:0000313" key="4">
    <source>
        <dbReference type="Proteomes" id="UP000237310"/>
    </source>
</evidence>
<comment type="caution">
    <text evidence="3">The sequence shown here is derived from an EMBL/GenBank/DDBJ whole genome shotgun (WGS) entry which is preliminary data.</text>
</comment>
<dbReference type="AlphaFoldDB" id="A0A2S5AAG8"/>
<keyword evidence="1" id="KW-0812">Transmembrane</keyword>
<dbReference type="OrthoDB" id="1495672at2"/>
<keyword evidence="1" id="KW-1133">Transmembrane helix</keyword>
<evidence type="ECO:0000256" key="1">
    <source>
        <dbReference type="SAM" id="Phobius"/>
    </source>
</evidence>
<reference evidence="3 4" key="1">
    <citation type="submission" date="2018-01" db="EMBL/GenBank/DDBJ databases">
        <authorList>
            <person name="Gaut B.S."/>
            <person name="Morton B.R."/>
            <person name="Clegg M.T."/>
            <person name="Duvall M.R."/>
        </authorList>
    </citation>
    <scope>NUCLEOTIDE SEQUENCE [LARGE SCALE GENOMIC DNA]</scope>
    <source>
        <strain evidence="3 4">HR-AY</strain>
    </source>
</reference>
<dbReference type="Proteomes" id="UP000237310">
    <property type="component" value="Unassembled WGS sequence"/>
</dbReference>
<organism evidence="3 4">
    <name type="scientific">Flavobacterium alvei</name>
    <dbReference type="NCBI Taxonomy" id="2080416"/>
    <lineage>
        <taxon>Bacteria</taxon>
        <taxon>Pseudomonadati</taxon>
        <taxon>Bacteroidota</taxon>
        <taxon>Flavobacteriia</taxon>
        <taxon>Flavobacteriales</taxon>
        <taxon>Flavobacteriaceae</taxon>
        <taxon>Flavobacterium</taxon>
    </lineage>
</organism>
<feature type="domain" description="2TM" evidence="2">
    <location>
        <begin position="25"/>
        <end position="108"/>
    </location>
</feature>
<sequence length="116" mass="14184">MRRSRRMFNEYQSENFNPDERYALAYKRVKRIKSFYIHALVYVLINTFIIFRNYYGGTHDNENFWTWVNFNTALFWGIGLLAHGLSVFGSTIFFGQNWEEKKIQEFMDKDKNQKWE</sequence>
<keyword evidence="1" id="KW-0472">Membrane</keyword>
<evidence type="ECO:0000313" key="3">
    <source>
        <dbReference type="EMBL" id="POY39555.1"/>
    </source>
</evidence>
<dbReference type="EMBL" id="PQVG01000005">
    <property type="protein sequence ID" value="POY39555.1"/>
    <property type="molecule type" value="Genomic_DNA"/>
</dbReference>
<accession>A0A2S5AAG8</accession>
<gene>
    <name evidence="3" type="ORF">C3L50_10325</name>
</gene>
<dbReference type="InterPro" id="IPR025698">
    <property type="entry name" value="2TM_dom"/>
</dbReference>
<feature type="transmembrane region" description="Helical" evidence="1">
    <location>
        <begin position="74"/>
        <end position="94"/>
    </location>
</feature>
<dbReference type="RefSeq" id="WP_103806094.1">
    <property type="nucleotide sequence ID" value="NZ_PQVG01000005.1"/>
</dbReference>
<protein>
    <recommendedName>
        <fullName evidence="2">2TM domain-containing protein</fullName>
    </recommendedName>
</protein>
<proteinExistence type="predicted"/>
<dbReference type="Pfam" id="PF13239">
    <property type="entry name" value="2TM"/>
    <property type="match status" value="1"/>
</dbReference>
<keyword evidence="4" id="KW-1185">Reference proteome</keyword>
<feature type="transmembrane region" description="Helical" evidence="1">
    <location>
        <begin position="35"/>
        <end position="54"/>
    </location>
</feature>
<name>A0A2S5AAG8_9FLAO</name>